<reference evidence="1 2" key="1">
    <citation type="journal article" date="2022" name="bioRxiv">
        <title>Genomics of Preaxostyla Flagellates Illuminates Evolutionary Transitions and the Path Towards Mitochondrial Loss.</title>
        <authorList>
            <person name="Novak L.V.F."/>
            <person name="Treitli S.C."/>
            <person name="Pyrih J."/>
            <person name="Halakuc P."/>
            <person name="Pipaliya S.V."/>
            <person name="Vacek V."/>
            <person name="Brzon O."/>
            <person name="Soukal P."/>
            <person name="Eme L."/>
            <person name="Dacks J.B."/>
            <person name="Karnkowska A."/>
            <person name="Elias M."/>
            <person name="Hampl V."/>
        </authorList>
    </citation>
    <scope>NUCLEOTIDE SEQUENCE [LARGE SCALE GENOMIC DNA]</scope>
    <source>
        <strain evidence="1">NAU3</strain>
        <tissue evidence="1">Gut</tissue>
    </source>
</reference>
<proteinExistence type="predicted"/>
<evidence type="ECO:0008006" key="3">
    <source>
        <dbReference type="Google" id="ProtNLM"/>
    </source>
</evidence>
<keyword evidence="2" id="KW-1185">Reference proteome</keyword>
<comment type="caution">
    <text evidence="1">The sequence shown here is derived from an EMBL/GenBank/DDBJ whole genome shotgun (WGS) entry which is preliminary data.</text>
</comment>
<dbReference type="Proteomes" id="UP001281761">
    <property type="component" value="Unassembled WGS sequence"/>
</dbReference>
<gene>
    <name evidence="1" type="ORF">BLNAU_20210</name>
</gene>
<evidence type="ECO:0000313" key="2">
    <source>
        <dbReference type="Proteomes" id="UP001281761"/>
    </source>
</evidence>
<dbReference type="EMBL" id="JARBJD010000281">
    <property type="protein sequence ID" value="KAK2944867.1"/>
    <property type="molecule type" value="Genomic_DNA"/>
</dbReference>
<accession>A0ABQ9WZC9</accession>
<sequence>MNYETEEHLDGGSALILSTDANDLTLHNSKFINCSVTCTKVGLSIDGGCVLMRGSFSHRISSSLSVSSCSFTDWYPGSVSYSYPNGGGVGISYTSTSHSIVNSNFTLTRGKAHHSNGGFISVKVLEDSSALLTISNCRLKGDGLTSDDCLHILNCAFVSGGLSICDTEIVNTTSVFRIKTVSGARPIVVTRSLFVNGSLVVESDVITQHDPLLIVDCSLTQFRVESTKSSPDFCSVGTVFNTLPNSSMYELINPAGPCFMIFQSCKFEGCEASRYAMISYSKSISLTMDTAFSCNFTNLTGTYSTLFLIETNGSVLLEDCRFELEQSTLADFRFNKASPSLLNTSSIVGCTSNREIRMTTDGKTLTNCPLFTVIETPKANDEIKLKVDTDENGNPIETMDTLWIEIQSLVSDSSTILSLSDGSFTESEILSIQTDVDIVGNGTESVHVTLDESSRPHTTQLTAELEVKAGANLKLRSMTIIPFKQTEVPSSEMWSVMGFGPNCEPYGRETLQ</sequence>
<name>A0ABQ9WZC9_9EUKA</name>
<protein>
    <recommendedName>
        <fullName evidence="3">Right handed beta helix domain-containing protein</fullName>
    </recommendedName>
</protein>
<evidence type="ECO:0000313" key="1">
    <source>
        <dbReference type="EMBL" id="KAK2944867.1"/>
    </source>
</evidence>
<organism evidence="1 2">
    <name type="scientific">Blattamonas nauphoetae</name>
    <dbReference type="NCBI Taxonomy" id="2049346"/>
    <lineage>
        <taxon>Eukaryota</taxon>
        <taxon>Metamonada</taxon>
        <taxon>Preaxostyla</taxon>
        <taxon>Oxymonadida</taxon>
        <taxon>Blattamonas</taxon>
    </lineage>
</organism>